<reference evidence="4" key="1">
    <citation type="journal article" date="2019" name="Int. J. Syst. Evol. Microbiol.">
        <title>The Global Catalogue of Microorganisms (GCM) 10K type strain sequencing project: providing services to taxonomists for standard genome sequencing and annotation.</title>
        <authorList>
            <consortium name="The Broad Institute Genomics Platform"/>
            <consortium name="The Broad Institute Genome Sequencing Center for Infectious Disease"/>
            <person name="Wu L."/>
            <person name="Ma J."/>
        </authorList>
    </citation>
    <scope>NUCLEOTIDE SEQUENCE [LARGE SCALE GENOMIC DNA]</scope>
    <source>
        <strain evidence="4">CGMCC 4.7106</strain>
    </source>
</reference>
<evidence type="ECO:0000313" key="3">
    <source>
        <dbReference type="EMBL" id="MFD2257385.1"/>
    </source>
</evidence>
<feature type="transmembrane region" description="Helical" evidence="2">
    <location>
        <begin position="223"/>
        <end position="244"/>
    </location>
</feature>
<feature type="transmembrane region" description="Helical" evidence="2">
    <location>
        <begin position="30"/>
        <end position="53"/>
    </location>
</feature>
<accession>A0ABW5DAD6</accession>
<keyword evidence="2" id="KW-1133">Transmembrane helix</keyword>
<feature type="transmembrane region" description="Helical" evidence="2">
    <location>
        <begin position="184"/>
        <end position="203"/>
    </location>
</feature>
<feature type="region of interest" description="Disordered" evidence="1">
    <location>
        <begin position="307"/>
        <end position="333"/>
    </location>
</feature>
<name>A0ABW5DAD6_9BACT</name>
<dbReference type="Proteomes" id="UP001597375">
    <property type="component" value="Unassembled WGS sequence"/>
</dbReference>
<feature type="transmembrane region" description="Helical" evidence="2">
    <location>
        <begin position="121"/>
        <end position="145"/>
    </location>
</feature>
<evidence type="ECO:0000256" key="2">
    <source>
        <dbReference type="SAM" id="Phobius"/>
    </source>
</evidence>
<evidence type="ECO:0000313" key="4">
    <source>
        <dbReference type="Proteomes" id="UP001597375"/>
    </source>
</evidence>
<keyword evidence="2" id="KW-0812">Transmembrane</keyword>
<keyword evidence="4" id="KW-1185">Reference proteome</keyword>
<evidence type="ECO:0008006" key="5">
    <source>
        <dbReference type="Google" id="ProtNLM"/>
    </source>
</evidence>
<organism evidence="3 4">
    <name type="scientific">Luteolibacter algae</name>
    <dbReference type="NCBI Taxonomy" id="454151"/>
    <lineage>
        <taxon>Bacteria</taxon>
        <taxon>Pseudomonadati</taxon>
        <taxon>Verrucomicrobiota</taxon>
        <taxon>Verrucomicrobiia</taxon>
        <taxon>Verrucomicrobiales</taxon>
        <taxon>Verrucomicrobiaceae</taxon>
        <taxon>Luteolibacter</taxon>
    </lineage>
</organism>
<sequence length="333" mass="36344">MDSSLHTNLPERLGAITVKELRQSLRRTSFIYPFIFIHIFATTSILVEFQLGSNHLSSGNPAVLQWEGDKVGYFWWIAMSVCGLLMPLAGFFLMPQETDEGNHELLLLASLSRWQIVFEKFLMLWGLSLLTFVSLLPYIIIRYFIGGIEWLHELANSGTVLAVAAIIAAASLAASGFKHMAAKASVFILFLFCTLLGGGIGMIGPAMVMDLAKTSRWLVPSAIFYHLCAVVMVSSFCFIGLLVARSRLRLAVMNFEVKPSSLILIMLGVAPFIIGAIAACTCGFGSILGVLLIAYLAWNTDRTPKAPKSFPAPAPNIPLASTNPNPGILYPDQ</sequence>
<keyword evidence="2" id="KW-0472">Membrane</keyword>
<comment type="caution">
    <text evidence="3">The sequence shown here is derived from an EMBL/GenBank/DDBJ whole genome shotgun (WGS) entry which is preliminary data.</text>
</comment>
<feature type="transmembrane region" description="Helical" evidence="2">
    <location>
        <begin position="157"/>
        <end position="177"/>
    </location>
</feature>
<protein>
    <recommendedName>
        <fullName evidence="5">ABC transporter permease</fullName>
    </recommendedName>
</protein>
<evidence type="ECO:0000256" key="1">
    <source>
        <dbReference type="SAM" id="MobiDB-lite"/>
    </source>
</evidence>
<dbReference type="EMBL" id="JBHUIT010000027">
    <property type="protein sequence ID" value="MFD2257385.1"/>
    <property type="molecule type" value="Genomic_DNA"/>
</dbReference>
<proteinExistence type="predicted"/>
<dbReference type="RefSeq" id="WP_386820670.1">
    <property type="nucleotide sequence ID" value="NZ_JBHUIT010000027.1"/>
</dbReference>
<feature type="transmembrane region" description="Helical" evidence="2">
    <location>
        <begin position="265"/>
        <end position="298"/>
    </location>
</feature>
<gene>
    <name evidence="3" type="ORF">ACFSSA_11940</name>
</gene>
<feature type="transmembrane region" description="Helical" evidence="2">
    <location>
        <begin position="73"/>
        <end position="94"/>
    </location>
</feature>